<protein>
    <recommendedName>
        <fullName evidence="12">SH3 domain-containing protein</fullName>
    </recommendedName>
</protein>
<dbReference type="GO" id="GO:0005886">
    <property type="term" value="C:plasma membrane"/>
    <property type="evidence" value="ECO:0007669"/>
    <property type="project" value="UniProtKB-SubCell"/>
</dbReference>
<keyword evidence="5 11" id="KW-0812">Transmembrane</keyword>
<keyword evidence="8 11" id="KW-0472">Membrane</keyword>
<evidence type="ECO:0000256" key="4">
    <source>
        <dbReference type="ARBA" id="ARBA00022475"/>
    </source>
</evidence>
<dbReference type="PRINTS" id="PR00452">
    <property type="entry name" value="SH3DOMAIN"/>
</dbReference>
<evidence type="ECO:0000256" key="9">
    <source>
        <dbReference type="PROSITE-ProRule" id="PRU00192"/>
    </source>
</evidence>
<feature type="non-terminal residue" evidence="13">
    <location>
        <position position="1"/>
    </location>
</feature>
<evidence type="ECO:0000259" key="12">
    <source>
        <dbReference type="PROSITE" id="PS50002"/>
    </source>
</evidence>
<dbReference type="InterPro" id="IPR036028">
    <property type="entry name" value="SH3-like_dom_sf"/>
</dbReference>
<dbReference type="EMBL" id="KZ988137">
    <property type="protein sequence ID" value="RKP13002.1"/>
    <property type="molecule type" value="Genomic_DNA"/>
</dbReference>
<dbReference type="CDD" id="cd11855">
    <property type="entry name" value="SH3_Sho1p"/>
    <property type="match status" value="1"/>
</dbReference>
<name>A0A4P9Y313_9FUNG</name>
<reference evidence="14" key="1">
    <citation type="journal article" date="2018" name="Nat. Microbiol.">
        <title>Leveraging single-cell genomics to expand the fungal tree of life.</title>
        <authorList>
            <person name="Ahrendt S.R."/>
            <person name="Quandt C.A."/>
            <person name="Ciobanu D."/>
            <person name="Clum A."/>
            <person name="Salamov A."/>
            <person name="Andreopoulos B."/>
            <person name="Cheng J.F."/>
            <person name="Woyke T."/>
            <person name="Pelin A."/>
            <person name="Henrissat B."/>
            <person name="Reynolds N.K."/>
            <person name="Benny G.L."/>
            <person name="Smith M.E."/>
            <person name="James T.Y."/>
            <person name="Grigoriev I.V."/>
        </authorList>
    </citation>
    <scope>NUCLEOTIDE SEQUENCE [LARGE SCALE GENOMIC DNA]</scope>
</reference>
<dbReference type="PROSITE" id="PS50002">
    <property type="entry name" value="SH3"/>
    <property type="match status" value="1"/>
</dbReference>
<evidence type="ECO:0000256" key="1">
    <source>
        <dbReference type="ARBA" id="ARBA00004651"/>
    </source>
</evidence>
<feature type="transmembrane region" description="Helical" evidence="11">
    <location>
        <begin position="51"/>
        <end position="73"/>
    </location>
</feature>
<keyword evidence="3 9" id="KW-0728">SH3 domain</keyword>
<dbReference type="Pfam" id="PF00018">
    <property type="entry name" value="SH3_1"/>
    <property type="match status" value="1"/>
</dbReference>
<feature type="transmembrane region" description="Helical" evidence="11">
    <location>
        <begin position="22"/>
        <end position="42"/>
    </location>
</feature>
<comment type="subcellular location">
    <subcellularLocation>
        <location evidence="1">Cell membrane</location>
        <topology evidence="1">Multi-pass membrane protein</topology>
    </subcellularLocation>
</comment>
<organism evidence="13 14">
    <name type="scientific">Piptocephalis cylindrospora</name>
    <dbReference type="NCBI Taxonomy" id="1907219"/>
    <lineage>
        <taxon>Eukaryota</taxon>
        <taxon>Fungi</taxon>
        <taxon>Fungi incertae sedis</taxon>
        <taxon>Zoopagomycota</taxon>
        <taxon>Zoopagomycotina</taxon>
        <taxon>Zoopagomycetes</taxon>
        <taxon>Zoopagales</taxon>
        <taxon>Piptocephalidaceae</taxon>
        <taxon>Piptocephalis</taxon>
    </lineage>
</organism>
<dbReference type="SMART" id="SM00326">
    <property type="entry name" value="SH3"/>
    <property type="match status" value="1"/>
</dbReference>
<dbReference type="SUPFAM" id="SSF50044">
    <property type="entry name" value="SH3-domain"/>
    <property type="match status" value="1"/>
</dbReference>
<keyword evidence="7" id="KW-0346">Stress response</keyword>
<feature type="transmembrane region" description="Helical" evidence="11">
    <location>
        <begin position="79"/>
        <end position="101"/>
    </location>
</feature>
<dbReference type="Gene3D" id="2.30.30.40">
    <property type="entry name" value="SH3 Domains"/>
    <property type="match status" value="1"/>
</dbReference>
<evidence type="ECO:0000256" key="2">
    <source>
        <dbReference type="ARBA" id="ARBA00009739"/>
    </source>
</evidence>
<dbReference type="AlphaFoldDB" id="A0A4P9Y313"/>
<feature type="non-terminal residue" evidence="13">
    <location>
        <position position="237"/>
    </location>
</feature>
<evidence type="ECO:0000256" key="8">
    <source>
        <dbReference type="ARBA" id="ARBA00023136"/>
    </source>
</evidence>
<accession>A0A4P9Y313</accession>
<feature type="region of interest" description="Disordered" evidence="10">
    <location>
        <begin position="135"/>
        <end position="177"/>
    </location>
</feature>
<keyword evidence="6 11" id="KW-1133">Transmembrane helix</keyword>
<evidence type="ECO:0000313" key="14">
    <source>
        <dbReference type="Proteomes" id="UP000267251"/>
    </source>
</evidence>
<dbReference type="OrthoDB" id="5983572at2759"/>
<gene>
    <name evidence="13" type="ORF">BJ684DRAFT_4784</name>
</gene>
<dbReference type="Proteomes" id="UP000267251">
    <property type="component" value="Unassembled WGS sequence"/>
</dbReference>
<sequence>LSLLGWLLAVIGQGINDVSSAYTWWCTVYLLLLSLAMVLVVGQGSLRQYRLVLLAFSVIGIIYATQNIGVWYIDGSAMKVAGVGYFFMTIACYLWVIALGSDSDSAVSRNMAILGYQAPESGAPGVAQQSMTSVTTTAPHARPAQANPGAPVTAANPGAIVPTTSTPVSNGSPPSGPQDVQYLYRAQALYAYTASPEDPNELSFGKNDVLEIVDTKGKWWQAKRKDGTIGIVPSNYV</sequence>
<keyword evidence="14" id="KW-1185">Reference proteome</keyword>
<feature type="compositionally biased region" description="Polar residues" evidence="10">
    <location>
        <begin position="162"/>
        <end position="173"/>
    </location>
</feature>
<evidence type="ECO:0000256" key="6">
    <source>
        <dbReference type="ARBA" id="ARBA00022989"/>
    </source>
</evidence>
<evidence type="ECO:0000256" key="3">
    <source>
        <dbReference type="ARBA" id="ARBA00022443"/>
    </source>
</evidence>
<dbReference type="InterPro" id="IPR001452">
    <property type="entry name" value="SH3_domain"/>
</dbReference>
<feature type="domain" description="SH3" evidence="12">
    <location>
        <begin position="181"/>
        <end position="237"/>
    </location>
</feature>
<evidence type="ECO:0000256" key="5">
    <source>
        <dbReference type="ARBA" id="ARBA00022692"/>
    </source>
</evidence>
<proteinExistence type="inferred from homology"/>
<evidence type="ECO:0000256" key="7">
    <source>
        <dbReference type="ARBA" id="ARBA00023016"/>
    </source>
</evidence>
<evidence type="ECO:0000313" key="13">
    <source>
        <dbReference type="EMBL" id="RKP13002.1"/>
    </source>
</evidence>
<evidence type="ECO:0000256" key="11">
    <source>
        <dbReference type="SAM" id="Phobius"/>
    </source>
</evidence>
<dbReference type="InterPro" id="IPR035522">
    <property type="entry name" value="Sho1_SH3"/>
</dbReference>
<keyword evidence="4" id="KW-1003">Cell membrane</keyword>
<evidence type="ECO:0000256" key="10">
    <source>
        <dbReference type="SAM" id="MobiDB-lite"/>
    </source>
</evidence>
<comment type="similarity">
    <text evidence="2">Belongs to the SHO1 family.</text>
</comment>